<name>A0A914QHJ9_9BILA</name>
<feature type="compositionally biased region" description="Polar residues" evidence="1">
    <location>
        <begin position="1"/>
        <end position="13"/>
    </location>
</feature>
<evidence type="ECO:0000256" key="1">
    <source>
        <dbReference type="SAM" id="MobiDB-lite"/>
    </source>
</evidence>
<feature type="region of interest" description="Disordered" evidence="1">
    <location>
        <begin position="1"/>
        <end position="32"/>
    </location>
</feature>
<dbReference type="Proteomes" id="UP000887578">
    <property type="component" value="Unplaced"/>
</dbReference>
<protein>
    <submittedName>
        <fullName evidence="3">Uncharacterized protein</fullName>
    </submittedName>
</protein>
<dbReference type="WBParaSite" id="PDA_v2.g31396.t1">
    <property type="protein sequence ID" value="PDA_v2.g31396.t1"/>
    <property type="gene ID" value="PDA_v2.g31396"/>
</dbReference>
<organism evidence="2 3">
    <name type="scientific">Panagrolaimus davidi</name>
    <dbReference type="NCBI Taxonomy" id="227884"/>
    <lineage>
        <taxon>Eukaryota</taxon>
        <taxon>Metazoa</taxon>
        <taxon>Ecdysozoa</taxon>
        <taxon>Nematoda</taxon>
        <taxon>Chromadorea</taxon>
        <taxon>Rhabditida</taxon>
        <taxon>Tylenchina</taxon>
        <taxon>Panagrolaimomorpha</taxon>
        <taxon>Panagrolaimoidea</taxon>
        <taxon>Panagrolaimidae</taxon>
        <taxon>Panagrolaimus</taxon>
    </lineage>
</organism>
<proteinExistence type="predicted"/>
<reference evidence="3" key="1">
    <citation type="submission" date="2022-11" db="UniProtKB">
        <authorList>
            <consortium name="WormBaseParasite"/>
        </authorList>
    </citation>
    <scope>IDENTIFICATION</scope>
</reference>
<accession>A0A914QHJ9</accession>
<sequence length="84" mass="9807">MESLDPNQSTATNDNDHLTIDEQQPLQVEDDSEEREEIEFNENAEEIDLVHQRLTEIGDLSFFKCAKVLDLRWNLLTKIVCLLF</sequence>
<keyword evidence="2" id="KW-1185">Reference proteome</keyword>
<evidence type="ECO:0000313" key="2">
    <source>
        <dbReference type="Proteomes" id="UP000887578"/>
    </source>
</evidence>
<dbReference type="AlphaFoldDB" id="A0A914QHJ9"/>
<evidence type="ECO:0000313" key="3">
    <source>
        <dbReference type="WBParaSite" id="PDA_v2.g31396.t1"/>
    </source>
</evidence>